<feature type="chain" id="PRO_5046807856" evidence="1">
    <location>
        <begin position="24"/>
        <end position="228"/>
    </location>
</feature>
<organism evidence="2 3">
    <name type="scientific">Blastomonas aquatica</name>
    <dbReference type="NCBI Taxonomy" id="1510276"/>
    <lineage>
        <taxon>Bacteria</taxon>
        <taxon>Pseudomonadati</taxon>
        <taxon>Pseudomonadota</taxon>
        <taxon>Alphaproteobacteria</taxon>
        <taxon>Sphingomonadales</taxon>
        <taxon>Sphingomonadaceae</taxon>
        <taxon>Blastomonas</taxon>
    </lineage>
</organism>
<proteinExistence type="predicted"/>
<dbReference type="EMBL" id="BMGD01000005">
    <property type="protein sequence ID" value="GGB72194.1"/>
    <property type="molecule type" value="Genomic_DNA"/>
</dbReference>
<dbReference type="RefSeq" id="WP_188515168.1">
    <property type="nucleotide sequence ID" value="NZ_BMGD01000005.1"/>
</dbReference>
<name>A0ABQ1JQP2_9SPHN</name>
<evidence type="ECO:0000256" key="1">
    <source>
        <dbReference type="SAM" id="SignalP"/>
    </source>
</evidence>
<keyword evidence="3" id="KW-1185">Reference proteome</keyword>
<feature type="signal peptide" evidence="1">
    <location>
        <begin position="1"/>
        <end position="23"/>
    </location>
</feature>
<sequence>MSNLAYIVSIALLAGTVSVPATAQEALTIGAEQRPTLRAGTSVPLKTLTELTTKGKKLRVGDRFNLEVSEPVMVNGVTVIPVGSPAIGEITSVRNKGMWGKSGAIEVRMLYATVNGRQIRLSGAIDDKGVTGTAGVVGAVVLLPVAGFFLTGTSAVIPAGSSVTGFVQEDVPLSFAKAAEPAPMVVGADTAAVVAVTEQPAAVQPAATQPATIQPATVQPATVQPFSN</sequence>
<dbReference type="Proteomes" id="UP000614261">
    <property type="component" value="Unassembled WGS sequence"/>
</dbReference>
<evidence type="ECO:0000313" key="3">
    <source>
        <dbReference type="Proteomes" id="UP000614261"/>
    </source>
</evidence>
<comment type="caution">
    <text evidence="2">The sequence shown here is derived from an EMBL/GenBank/DDBJ whole genome shotgun (WGS) entry which is preliminary data.</text>
</comment>
<keyword evidence="1" id="KW-0732">Signal</keyword>
<protein>
    <submittedName>
        <fullName evidence="2">Uncharacterized protein</fullName>
    </submittedName>
</protein>
<accession>A0ABQ1JQP2</accession>
<reference evidence="3" key="1">
    <citation type="journal article" date="2019" name="Int. J. Syst. Evol. Microbiol.">
        <title>The Global Catalogue of Microorganisms (GCM) 10K type strain sequencing project: providing services to taxonomists for standard genome sequencing and annotation.</title>
        <authorList>
            <consortium name="The Broad Institute Genomics Platform"/>
            <consortium name="The Broad Institute Genome Sequencing Center for Infectious Disease"/>
            <person name="Wu L."/>
            <person name="Ma J."/>
        </authorList>
    </citation>
    <scope>NUCLEOTIDE SEQUENCE [LARGE SCALE GENOMIC DNA]</scope>
    <source>
        <strain evidence="3">CGMCC 1.12851</strain>
    </source>
</reference>
<evidence type="ECO:0000313" key="2">
    <source>
        <dbReference type="EMBL" id="GGB72194.1"/>
    </source>
</evidence>
<gene>
    <name evidence="2" type="ORF">GCM10010833_29250</name>
</gene>